<dbReference type="Ensembl" id="ENSSGRT00000027556.1">
    <property type="protein sequence ID" value="ENSSGRP00000025566.1"/>
    <property type="gene ID" value="ENSSGRG00000014869.1"/>
</dbReference>
<keyword evidence="4 6" id="KW-1133">Transmembrane helix</keyword>
<comment type="similarity">
    <text evidence="2">Belongs to the nucleobase:cation symporter-2 (NCS2) (TC 2.A.40) family.</text>
</comment>
<feature type="transmembrane region" description="Helical" evidence="6">
    <location>
        <begin position="409"/>
        <end position="427"/>
    </location>
</feature>
<protein>
    <submittedName>
        <fullName evidence="7">Solute carrier family 23 member 1-like</fullName>
    </submittedName>
</protein>
<evidence type="ECO:0000313" key="8">
    <source>
        <dbReference type="Proteomes" id="UP000472262"/>
    </source>
</evidence>
<dbReference type="InterPro" id="IPR006043">
    <property type="entry name" value="NCS2"/>
</dbReference>
<keyword evidence="8" id="KW-1185">Reference proteome</keyword>
<reference evidence="7" key="1">
    <citation type="submission" date="2025-08" db="UniProtKB">
        <authorList>
            <consortium name="Ensembl"/>
        </authorList>
    </citation>
    <scope>IDENTIFICATION</scope>
</reference>
<name>A0A672LRV0_SINGR</name>
<feature type="transmembrane region" description="Helical" evidence="6">
    <location>
        <begin position="170"/>
        <end position="190"/>
    </location>
</feature>
<feature type="transmembrane region" description="Helical" evidence="6">
    <location>
        <begin position="370"/>
        <end position="389"/>
    </location>
</feature>
<evidence type="ECO:0000256" key="2">
    <source>
        <dbReference type="ARBA" id="ARBA00008821"/>
    </source>
</evidence>
<feature type="transmembrane region" description="Helical" evidence="6">
    <location>
        <begin position="472"/>
        <end position="492"/>
    </location>
</feature>
<dbReference type="AlphaFoldDB" id="A0A672LRV0"/>
<dbReference type="GO" id="GO:0022857">
    <property type="term" value="F:transmembrane transporter activity"/>
    <property type="evidence" value="ECO:0007669"/>
    <property type="project" value="InterPro"/>
</dbReference>
<dbReference type="PANTHER" id="PTHR11119">
    <property type="entry name" value="XANTHINE-URACIL / VITAMIN C PERMEASE FAMILY MEMBER"/>
    <property type="match status" value="1"/>
</dbReference>
<comment type="subcellular location">
    <subcellularLocation>
        <location evidence="1">Membrane</location>
        <topology evidence="1">Multi-pass membrane protein</topology>
    </subcellularLocation>
</comment>
<dbReference type="InParanoid" id="A0A672LRV0"/>
<dbReference type="OMA" id="GLGFDWN"/>
<keyword evidence="3 6" id="KW-0812">Transmembrane</keyword>
<feature type="transmembrane region" description="Helical" evidence="6">
    <location>
        <begin position="100"/>
        <end position="120"/>
    </location>
</feature>
<feature type="transmembrane region" description="Helical" evidence="6">
    <location>
        <begin position="326"/>
        <end position="349"/>
    </location>
</feature>
<sequence length="534" mass="58035">MAPEKTSDGLDNYAFTVDGVDHFCELPENKNGSDNFSEEGHSSKLAYCVTDIPPWYLCIFLGIQHYLTAFGGIIAIPLILSQGLCLQHDSLTQSHLISTIFFVSGVCTLLQVTFGVRLPILQGGTFTLLSPTMALLSMPEWTCPAWTQNVSLVNTSSSEFINVWQSRMQVLQGSIMVGSLFQVLVGFSGLIGLFMRFIGPLTIAPTISLIGLSLFDSTGMNAGHHWGISSMTTCLIVIFSQYLRHISIPFPKYSKAKKFHTSRIYIFQILPVLLGITLSWLICYLLTIYNVLPSDPDKYGYLARTDIKGDVMGRAPWFRFPYPGQWGVPTVSLAGVFGILAGVISSMIESVGDYHACARLSGAPPPPRHAINRGIGIEGIGCLLAGAWGTGNGTTSYSENVGALGITKVGSRMVIMCSVIMAAGVSNLQYTDMNSSRNIFIFGFSMFTGLAIPNWIMKNPTSIATGVVELDHVLQVLLTTSMFVGGFFGFLLDNTIPGEFFSTEDRILGKPSAVISPSSGFWSEVPPFPQITNK</sequence>
<evidence type="ECO:0000256" key="4">
    <source>
        <dbReference type="ARBA" id="ARBA00022989"/>
    </source>
</evidence>
<gene>
    <name evidence="7" type="primary">LOC107559820</name>
</gene>
<feature type="transmembrane region" description="Helical" evidence="6">
    <location>
        <begin position="439"/>
        <end position="457"/>
    </location>
</feature>
<dbReference type="GO" id="GO:0016020">
    <property type="term" value="C:membrane"/>
    <property type="evidence" value="ECO:0007669"/>
    <property type="project" value="UniProtKB-SubCell"/>
</dbReference>
<reference evidence="7" key="2">
    <citation type="submission" date="2025-09" db="UniProtKB">
        <authorList>
            <consortium name="Ensembl"/>
        </authorList>
    </citation>
    <scope>IDENTIFICATION</scope>
</reference>
<evidence type="ECO:0000313" key="7">
    <source>
        <dbReference type="Ensembl" id="ENSSGRP00000025566.1"/>
    </source>
</evidence>
<organism evidence="7 8">
    <name type="scientific">Sinocyclocheilus grahami</name>
    <name type="common">Dianchi golden-line fish</name>
    <name type="synonym">Barbus grahami</name>
    <dbReference type="NCBI Taxonomy" id="75366"/>
    <lineage>
        <taxon>Eukaryota</taxon>
        <taxon>Metazoa</taxon>
        <taxon>Chordata</taxon>
        <taxon>Craniata</taxon>
        <taxon>Vertebrata</taxon>
        <taxon>Euteleostomi</taxon>
        <taxon>Actinopterygii</taxon>
        <taxon>Neopterygii</taxon>
        <taxon>Teleostei</taxon>
        <taxon>Ostariophysi</taxon>
        <taxon>Cypriniformes</taxon>
        <taxon>Cyprinidae</taxon>
        <taxon>Cyprininae</taxon>
        <taxon>Sinocyclocheilus</taxon>
    </lineage>
</organism>
<evidence type="ECO:0000256" key="6">
    <source>
        <dbReference type="SAM" id="Phobius"/>
    </source>
</evidence>
<dbReference type="Pfam" id="PF00860">
    <property type="entry name" value="Xan_ur_permease"/>
    <property type="match status" value="1"/>
</dbReference>
<dbReference type="Proteomes" id="UP000472262">
    <property type="component" value="Unassembled WGS sequence"/>
</dbReference>
<feature type="transmembrane region" description="Helical" evidence="6">
    <location>
        <begin position="264"/>
        <end position="289"/>
    </location>
</feature>
<evidence type="ECO:0000256" key="5">
    <source>
        <dbReference type="ARBA" id="ARBA00023136"/>
    </source>
</evidence>
<proteinExistence type="inferred from homology"/>
<evidence type="ECO:0000256" key="3">
    <source>
        <dbReference type="ARBA" id="ARBA00022692"/>
    </source>
</evidence>
<feature type="transmembrane region" description="Helical" evidence="6">
    <location>
        <begin position="226"/>
        <end position="243"/>
    </location>
</feature>
<evidence type="ECO:0000256" key="1">
    <source>
        <dbReference type="ARBA" id="ARBA00004141"/>
    </source>
</evidence>
<feature type="transmembrane region" description="Helical" evidence="6">
    <location>
        <begin position="54"/>
        <end position="80"/>
    </location>
</feature>
<keyword evidence="5 6" id="KW-0472">Membrane</keyword>
<accession>A0A672LRV0</accession>